<dbReference type="Gene3D" id="1.10.10.2120">
    <property type="match status" value="1"/>
</dbReference>
<dbReference type="Proteomes" id="UP000034164">
    <property type="component" value="Unassembled WGS sequence"/>
</dbReference>
<gene>
    <name evidence="2" type="ORF">EMCG_08489</name>
</gene>
<evidence type="ECO:0000259" key="1">
    <source>
        <dbReference type="Pfam" id="PF03417"/>
    </source>
</evidence>
<dbReference type="PANTHER" id="PTHR34180:SF1">
    <property type="entry name" value="BETA-ALANYL-DOPAMINE_CARCININE HYDROLASE"/>
    <property type="match status" value="1"/>
</dbReference>
<dbReference type="EMBL" id="LCZI01000599">
    <property type="protein sequence ID" value="KKZ65709.1"/>
    <property type="molecule type" value="Genomic_DNA"/>
</dbReference>
<dbReference type="InterPro" id="IPR047801">
    <property type="entry name" value="Peptidase_C45"/>
</dbReference>
<organism evidence="2 3">
    <name type="scientific">[Emmonsia] crescens</name>
    <dbReference type="NCBI Taxonomy" id="73230"/>
    <lineage>
        <taxon>Eukaryota</taxon>
        <taxon>Fungi</taxon>
        <taxon>Dikarya</taxon>
        <taxon>Ascomycota</taxon>
        <taxon>Pezizomycotina</taxon>
        <taxon>Eurotiomycetes</taxon>
        <taxon>Eurotiomycetidae</taxon>
        <taxon>Onygenales</taxon>
        <taxon>Ajellomycetaceae</taxon>
        <taxon>Emergomyces</taxon>
    </lineage>
</organism>
<feature type="domain" description="Peptidase C45 hydrolase" evidence="1">
    <location>
        <begin position="107"/>
        <end position="344"/>
    </location>
</feature>
<dbReference type="Pfam" id="PF03417">
    <property type="entry name" value="AAT"/>
    <property type="match status" value="1"/>
</dbReference>
<dbReference type="InterPro" id="IPR047794">
    <property type="entry name" value="C45_proenzyme-like"/>
</dbReference>
<dbReference type="AlphaFoldDB" id="A0A0G2J4B2"/>
<dbReference type="VEuPathDB" id="FungiDB:EMCG_08489"/>
<name>A0A0G2J4B2_9EURO</name>
<reference evidence="3" key="1">
    <citation type="journal article" date="2015" name="PLoS Genet.">
        <title>The dynamic genome and transcriptome of the human fungal pathogen Blastomyces and close relative Emmonsia.</title>
        <authorList>
            <person name="Munoz J.F."/>
            <person name="Gauthier G.M."/>
            <person name="Desjardins C.A."/>
            <person name="Gallo J.E."/>
            <person name="Holder J."/>
            <person name="Sullivan T.D."/>
            <person name="Marty A.J."/>
            <person name="Carmen J.C."/>
            <person name="Chen Z."/>
            <person name="Ding L."/>
            <person name="Gujja S."/>
            <person name="Magrini V."/>
            <person name="Misas E."/>
            <person name="Mitreva M."/>
            <person name="Priest M."/>
            <person name="Saif S."/>
            <person name="Whiston E.A."/>
            <person name="Young S."/>
            <person name="Zeng Q."/>
            <person name="Goldman W.E."/>
            <person name="Mardis E.R."/>
            <person name="Taylor J.W."/>
            <person name="McEwen J.G."/>
            <person name="Clay O.K."/>
            <person name="Klein B.S."/>
            <person name="Cuomo C.A."/>
        </authorList>
    </citation>
    <scope>NUCLEOTIDE SEQUENCE [LARGE SCALE GENOMIC DNA]</scope>
    <source>
        <strain evidence="3">UAMH 3008</strain>
    </source>
</reference>
<evidence type="ECO:0000313" key="2">
    <source>
        <dbReference type="EMBL" id="KKZ65709.1"/>
    </source>
</evidence>
<evidence type="ECO:0000313" key="3">
    <source>
        <dbReference type="Proteomes" id="UP000034164"/>
    </source>
</evidence>
<protein>
    <recommendedName>
        <fullName evidence="1">Peptidase C45 hydrolase domain-containing protein</fullName>
    </recommendedName>
</protein>
<sequence>MLAISCEGNSYEIGLQHGEHAREKIAGSLEFYEGLFKRRCSMDWPQVCDAAAKFVPFLETSFPGYMQEMRAGVAQGAGVPVESILALNVRTEIAYGMFSDGCTALSWKSKDESFLAQNWDWEREQFPNLLTLHIRQTTATTPPTPVIHMITEAGIIGKIGLNSHGVGVSLNAIKAAGVDFGKLPTHLALRAVLDSVSRADAVAKLEQYGVAAACHILIADRTGGVGLECSARDVVRLEMGEREKDGGGDAAGVVTHSNHFIRPHLDTEGKVHLNDTLDRLKRVRELVAERVAGPPSVAVIEEILKDEQGYPTAICREVTQESSIATLFSIVMDLGKGTGLIKMGRPVKPEEVVELRP</sequence>
<dbReference type="NCBIfam" id="NF040521">
    <property type="entry name" value="C45_proenzyme"/>
    <property type="match status" value="1"/>
</dbReference>
<dbReference type="InterPro" id="IPR005079">
    <property type="entry name" value="Peptidase_C45_hydrolase"/>
</dbReference>
<comment type="caution">
    <text evidence="2">The sequence shown here is derived from an EMBL/GenBank/DDBJ whole genome shotgun (WGS) entry which is preliminary data.</text>
</comment>
<dbReference type="OrthoDB" id="189997at2759"/>
<dbReference type="PANTHER" id="PTHR34180">
    <property type="entry name" value="PEPTIDASE C45"/>
    <property type="match status" value="1"/>
</dbReference>
<dbReference type="Gene3D" id="3.60.60.10">
    <property type="entry name" value="Penicillin V Acylase, Chain A"/>
    <property type="match status" value="1"/>
</dbReference>
<accession>A0A0G2J4B2</accession>
<proteinExistence type="predicted"/>